<comment type="caution">
    <text evidence="5">The sequence shown here is derived from an EMBL/GenBank/DDBJ whole genome shotgun (WGS) entry which is preliminary data.</text>
</comment>
<reference evidence="5 7" key="1">
    <citation type="submission" date="2015-09" db="EMBL/GenBank/DDBJ databases">
        <title>Identification and resolution of microdiversity through metagenomic sequencing of parallel consortia.</title>
        <authorList>
            <person name="Nelson W.C."/>
            <person name="Romine M.F."/>
            <person name="Lindemann S.R."/>
        </authorList>
    </citation>
    <scope>NUCLEOTIDE SEQUENCE [LARGE SCALE GENOMIC DNA]</scope>
    <source>
        <strain evidence="5">HL-109</strain>
    </source>
</reference>
<dbReference type="EMBL" id="LJSX01000035">
    <property type="protein sequence ID" value="KPQ09103.1"/>
    <property type="molecule type" value="Genomic_DNA"/>
</dbReference>
<dbReference type="PANTHER" id="PTHR43537:SF39">
    <property type="entry name" value="HTH-TYPE TRANSCRIPTIONAL REGULATOR MCBR"/>
    <property type="match status" value="1"/>
</dbReference>
<evidence type="ECO:0000256" key="1">
    <source>
        <dbReference type="ARBA" id="ARBA00023015"/>
    </source>
</evidence>
<evidence type="ECO:0000313" key="7">
    <source>
        <dbReference type="Proteomes" id="UP000050497"/>
    </source>
</evidence>
<dbReference type="InterPro" id="IPR036390">
    <property type="entry name" value="WH_DNA-bd_sf"/>
</dbReference>
<dbReference type="Proteomes" id="UP000182800">
    <property type="component" value="Unassembled WGS sequence"/>
</dbReference>
<dbReference type="RefSeq" id="WP_074445292.1">
    <property type="nucleotide sequence ID" value="NZ_FMBM01000002.1"/>
</dbReference>
<evidence type="ECO:0000313" key="5">
    <source>
        <dbReference type="EMBL" id="KPQ09103.1"/>
    </source>
</evidence>
<dbReference type="PANTHER" id="PTHR43537">
    <property type="entry name" value="TRANSCRIPTIONAL REGULATOR, GNTR FAMILY"/>
    <property type="match status" value="1"/>
</dbReference>
<evidence type="ECO:0000313" key="6">
    <source>
        <dbReference type="EMBL" id="SCC81630.1"/>
    </source>
</evidence>
<dbReference type="InterPro" id="IPR008920">
    <property type="entry name" value="TF_FadR/GntR_C"/>
</dbReference>
<reference evidence="6 8" key="2">
    <citation type="submission" date="2016-08" db="EMBL/GenBank/DDBJ databases">
        <authorList>
            <person name="Varghese N."/>
            <person name="Submissions Spin"/>
        </authorList>
    </citation>
    <scope>NUCLEOTIDE SEQUENCE [LARGE SCALE GENOMIC DNA]</scope>
    <source>
        <strain evidence="6 8">HL-109</strain>
    </source>
</reference>
<dbReference type="InterPro" id="IPR000524">
    <property type="entry name" value="Tscrpt_reg_HTH_GntR"/>
</dbReference>
<feature type="domain" description="HTH gntR-type" evidence="4">
    <location>
        <begin position="12"/>
        <end position="79"/>
    </location>
</feature>
<protein>
    <submittedName>
        <fullName evidence="6">DNA-binding transcriptional regulator, GntR family</fullName>
    </submittedName>
    <submittedName>
        <fullName evidence="5">GntR family transcriptional regulator</fullName>
    </submittedName>
</protein>
<dbReference type="STRING" id="1653334.GA0071312_2585"/>
<sequence length="234" mass="25757">MSGPVFGRIDQMTMRESVYAQLHDAFTRGQFAPGDSLNLRGLAERLGTSMTPVREAVRRLVAEGALIDAPSRSLRVPDFDLRQMEDLKLARIALEPLVTGRAVERMDDGTLEVLAAILAEEAEDGAGRDTPDLSQNYRFHFTLYQKADSPVLLPLIAGLWLRYGPYLNLIMRRAGPDIGKGNDIHEIILDAARRGDARTAQAAIVDDIERSFSLLAEAADAHIPIRQSNGRALP</sequence>
<keyword evidence="8" id="KW-1185">Reference proteome</keyword>
<gene>
    <name evidence="6" type="ORF">GA0071312_2585</name>
    <name evidence="5" type="ORF">HLUCCO17_16310</name>
</gene>
<dbReference type="PATRIC" id="fig|1653334.4.peg.1142"/>
<dbReference type="EMBL" id="FMBM01000002">
    <property type="protein sequence ID" value="SCC81630.1"/>
    <property type="molecule type" value="Genomic_DNA"/>
</dbReference>
<proteinExistence type="predicted"/>
<dbReference type="SMART" id="SM00345">
    <property type="entry name" value="HTH_GNTR"/>
    <property type="match status" value="1"/>
</dbReference>
<dbReference type="Proteomes" id="UP000050497">
    <property type="component" value="Unassembled WGS sequence"/>
</dbReference>
<dbReference type="PROSITE" id="PS50949">
    <property type="entry name" value="HTH_GNTR"/>
    <property type="match status" value="1"/>
</dbReference>
<dbReference type="SUPFAM" id="SSF48008">
    <property type="entry name" value="GntR ligand-binding domain-like"/>
    <property type="match status" value="1"/>
</dbReference>
<dbReference type="InterPro" id="IPR011711">
    <property type="entry name" value="GntR_C"/>
</dbReference>
<dbReference type="AlphaFoldDB" id="A0A0P7X3I1"/>
<dbReference type="OrthoDB" id="9815654at2"/>
<dbReference type="Gene3D" id="1.10.10.10">
    <property type="entry name" value="Winged helix-like DNA-binding domain superfamily/Winged helix DNA-binding domain"/>
    <property type="match status" value="1"/>
</dbReference>
<organism evidence="5 7">
    <name type="scientific">Saliniramus fredricksonii</name>
    <dbReference type="NCBI Taxonomy" id="1653334"/>
    <lineage>
        <taxon>Bacteria</taxon>
        <taxon>Pseudomonadati</taxon>
        <taxon>Pseudomonadota</taxon>
        <taxon>Alphaproteobacteria</taxon>
        <taxon>Hyphomicrobiales</taxon>
        <taxon>Salinarimonadaceae</taxon>
        <taxon>Saliniramus</taxon>
    </lineage>
</organism>
<dbReference type="InterPro" id="IPR036388">
    <property type="entry name" value="WH-like_DNA-bd_sf"/>
</dbReference>
<dbReference type="GO" id="GO:0003677">
    <property type="term" value="F:DNA binding"/>
    <property type="evidence" value="ECO:0007669"/>
    <property type="project" value="UniProtKB-KW"/>
</dbReference>
<dbReference type="Pfam" id="PF00392">
    <property type="entry name" value="GntR"/>
    <property type="match status" value="1"/>
</dbReference>
<keyword evidence="2 6" id="KW-0238">DNA-binding</keyword>
<evidence type="ECO:0000256" key="2">
    <source>
        <dbReference type="ARBA" id="ARBA00023125"/>
    </source>
</evidence>
<evidence type="ECO:0000256" key="3">
    <source>
        <dbReference type="ARBA" id="ARBA00023163"/>
    </source>
</evidence>
<name>A0A0P7X3I1_9HYPH</name>
<keyword evidence="3" id="KW-0804">Transcription</keyword>
<evidence type="ECO:0000259" key="4">
    <source>
        <dbReference type="PROSITE" id="PS50949"/>
    </source>
</evidence>
<accession>A0A0P7X3I1</accession>
<dbReference type="GO" id="GO:0003700">
    <property type="term" value="F:DNA-binding transcription factor activity"/>
    <property type="evidence" value="ECO:0007669"/>
    <property type="project" value="InterPro"/>
</dbReference>
<evidence type="ECO:0000313" key="8">
    <source>
        <dbReference type="Proteomes" id="UP000182800"/>
    </source>
</evidence>
<dbReference type="Pfam" id="PF07729">
    <property type="entry name" value="FCD"/>
    <property type="match status" value="1"/>
</dbReference>
<dbReference type="Gene3D" id="1.20.120.530">
    <property type="entry name" value="GntR ligand-binding domain-like"/>
    <property type="match status" value="1"/>
</dbReference>
<keyword evidence="1" id="KW-0805">Transcription regulation</keyword>
<dbReference type="SUPFAM" id="SSF46785">
    <property type="entry name" value="Winged helix' DNA-binding domain"/>
    <property type="match status" value="1"/>
</dbReference>
<dbReference type="SMART" id="SM00895">
    <property type="entry name" value="FCD"/>
    <property type="match status" value="1"/>
</dbReference>